<name>A0ABT3GT98_9RHOB</name>
<gene>
    <name evidence="17" type="primary">cysG</name>
    <name evidence="17" type="ORF">OKW52_00185</name>
</gene>
<dbReference type="InterPro" id="IPR050161">
    <property type="entry name" value="Siro_Cobalamin_biosynth"/>
</dbReference>
<feature type="domain" description="Sirohaem synthase dimerisation" evidence="16">
    <location>
        <begin position="151"/>
        <end position="205"/>
    </location>
</feature>
<evidence type="ECO:0000256" key="11">
    <source>
        <dbReference type="ARBA" id="ARBA00023268"/>
    </source>
</evidence>
<dbReference type="GO" id="GO:0004851">
    <property type="term" value="F:uroporphyrin-III C-methyltransferase activity"/>
    <property type="evidence" value="ECO:0007669"/>
    <property type="project" value="UniProtKB-EC"/>
</dbReference>
<proteinExistence type="inferred from homology"/>
<dbReference type="RefSeq" id="WP_264503909.1">
    <property type="nucleotide sequence ID" value="NZ_JAPDFL010000001.1"/>
</dbReference>
<dbReference type="SUPFAM" id="SSF51735">
    <property type="entry name" value="NAD(P)-binding Rossmann-fold domains"/>
    <property type="match status" value="1"/>
</dbReference>
<dbReference type="Pfam" id="PF13241">
    <property type="entry name" value="NAD_binding_7"/>
    <property type="match status" value="1"/>
</dbReference>
<dbReference type="EC" id="1.3.1.76" evidence="17"/>
<dbReference type="Proteomes" id="UP001208938">
    <property type="component" value="Unassembled WGS sequence"/>
</dbReference>
<comment type="pathway">
    <text evidence="1">Porphyrin-containing compound metabolism; siroheme biosynthesis; sirohydrochlorin from precorrin-2: step 1/1.</text>
</comment>
<dbReference type="Gene3D" id="3.40.50.720">
    <property type="entry name" value="NAD(P)-binding Rossmann-like Domain"/>
    <property type="match status" value="1"/>
</dbReference>
<organism evidence="17 18">
    <name type="scientific">Pararhodobacter zhoushanensis</name>
    <dbReference type="NCBI Taxonomy" id="2479545"/>
    <lineage>
        <taxon>Bacteria</taxon>
        <taxon>Pseudomonadati</taxon>
        <taxon>Pseudomonadota</taxon>
        <taxon>Alphaproteobacteria</taxon>
        <taxon>Rhodobacterales</taxon>
        <taxon>Paracoccaceae</taxon>
        <taxon>Pararhodobacter</taxon>
    </lineage>
</organism>
<comment type="catalytic activity">
    <reaction evidence="13">
        <text>precorrin-2 + NAD(+) = sirohydrochlorin + NADH + 2 H(+)</text>
        <dbReference type="Rhea" id="RHEA:15613"/>
        <dbReference type="ChEBI" id="CHEBI:15378"/>
        <dbReference type="ChEBI" id="CHEBI:57540"/>
        <dbReference type="ChEBI" id="CHEBI:57945"/>
        <dbReference type="ChEBI" id="CHEBI:58351"/>
        <dbReference type="ChEBI" id="CHEBI:58827"/>
        <dbReference type="EC" id="1.3.1.76"/>
    </reaction>
</comment>
<evidence type="ECO:0000256" key="12">
    <source>
        <dbReference type="ARBA" id="ARBA00025705"/>
    </source>
</evidence>
<evidence type="ECO:0000256" key="8">
    <source>
        <dbReference type="ARBA" id="ARBA00023027"/>
    </source>
</evidence>
<keyword evidence="9 17" id="KW-0456">Lyase</keyword>
<dbReference type="NCBIfam" id="NF007922">
    <property type="entry name" value="PRK10637.1"/>
    <property type="match status" value="1"/>
</dbReference>
<evidence type="ECO:0000259" key="15">
    <source>
        <dbReference type="Pfam" id="PF00590"/>
    </source>
</evidence>
<dbReference type="Gene3D" id="3.30.950.10">
    <property type="entry name" value="Methyltransferase, Cobalt-precorrin-4 Transmethylase, Domain 2"/>
    <property type="match status" value="1"/>
</dbReference>
<sequence>MQHFPIFLDLADRPVVIAGNGAFALAKMRLLSKTQARLALYAPVPEADLESAAAELAVPLHRRSVEAADLSGAALAYAAHGEAAADARLAGLARAAGVIVNVVDNLEASDFITPAIVDRDPVTIAIGTEGAAPVLARKIKADLEATLPVTLGPLARAGKLFRPHAEALPQGRARRDFWADYYFNTGPLVLAEAGEELLDHALHALLDQHLNAATEPGRVDLVGAGPGDPELMTLKARRLLDGADVVIHDHLVPAAILELARREAIFVGVGKIGFAPSTPQEDINAAMIEHAQAGHRVVRLKGGDASVFGRLDEETEALSAAGIDWSVTPGITAASAAAASIGASLTRRGRNSDLRLLTAHDVSGFADHDWRALARPGAVAAIYMGKRAARFVQGRLLMHGADGQTPVTLVENVSRPDQRIVTSRLDQLPQDIAEAAFAGPVITLFGLAPARAAAVLPALIEEFA</sequence>
<comment type="pathway">
    <text evidence="12">Porphyrin-containing compound metabolism; siroheme biosynthesis; precorrin-2 from uroporphyrinogen III: step 1/1.</text>
</comment>
<keyword evidence="5 14" id="KW-0808">Transferase</keyword>
<dbReference type="Pfam" id="PF00590">
    <property type="entry name" value="TP_methylase"/>
    <property type="match status" value="1"/>
</dbReference>
<dbReference type="CDD" id="cd11642">
    <property type="entry name" value="SUMT"/>
    <property type="match status" value="1"/>
</dbReference>
<dbReference type="EC" id="2.1.1.107" evidence="17"/>
<dbReference type="PIRSF" id="PIRSF036426">
    <property type="entry name" value="Sirohaem_synth"/>
    <property type="match status" value="1"/>
</dbReference>
<dbReference type="InterPro" id="IPR006367">
    <property type="entry name" value="Sirohaem_synthase_N"/>
</dbReference>
<feature type="domain" description="Tetrapyrrole methylase" evidence="15">
    <location>
        <begin position="221"/>
        <end position="428"/>
    </location>
</feature>
<evidence type="ECO:0000313" key="18">
    <source>
        <dbReference type="Proteomes" id="UP001208938"/>
    </source>
</evidence>
<dbReference type="InterPro" id="IPR000878">
    <property type="entry name" value="4pyrrol_Mease"/>
</dbReference>
<keyword evidence="8" id="KW-0520">NAD</keyword>
<dbReference type="SUPFAM" id="SSF75615">
    <property type="entry name" value="Siroheme synthase middle domains-like"/>
    <property type="match status" value="1"/>
</dbReference>
<protein>
    <submittedName>
        <fullName evidence="17">Siroheme synthase CysG</fullName>
        <ecNumber evidence="17">1.3.1.76</ecNumber>
        <ecNumber evidence="17">2.1.1.107</ecNumber>
        <ecNumber evidence="17">4.99.1.4</ecNumber>
    </submittedName>
</protein>
<dbReference type="GO" id="GO:0043115">
    <property type="term" value="F:precorrin-2 dehydrogenase activity"/>
    <property type="evidence" value="ECO:0007669"/>
    <property type="project" value="UniProtKB-EC"/>
</dbReference>
<comment type="caution">
    <text evidence="17">The sequence shown here is derived from an EMBL/GenBank/DDBJ whole genome shotgun (WGS) entry which is preliminary data.</text>
</comment>
<dbReference type="PANTHER" id="PTHR45790:SF3">
    <property type="entry name" value="S-ADENOSYL-L-METHIONINE-DEPENDENT UROPORPHYRINOGEN III METHYLTRANSFERASE, CHLOROPLASTIC"/>
    <property type="match status" value="1"/>
</dbReference>
<evidence type="ECO:0000256" key="10">
    <source>
        <dbReference type="ARBA" id="ARBA00023244"/>
    </source>
</evidence>
<reference evidence="17 18" key="1">
    <citation type="submission" date="2022-10" db="EMBL/GenBank/DDBJ databases">
        <title>Pararhodobacter sp. nov., isolated from marine algae.</title>
        <authorList>
            <person name="Choi B.J."/>
            <person name="Kim J.M."/>
            <person name="Lee J.K."/>
            <person name="Choi D.G."/>
            <person name="Jeon C.O."/>
        </authorList>
    </citation>
    <scope>NUCLEOTIDE SEQUENCE [LARGE SCALE GENOMIC DNA]</scope>
    <source>
        <strain evidence="17 18">ZQ420</strain>
    </source>
</reference>
<dbReference type="PROSITE" id="PS00840">
    <property type="entry name" value="SUMT_2"/>
    <property type="match status" value="1"/>
</dbReference>
<accession>A0ABT3GT98</accession>
<evidence type="ECO:0000256" key="9">
    <source>
        <dbReference type="ARBA" id="ARBA00023239"/>
    </source>
</evidence>
<dbReference type="InterPro" id="IPR036291">
    <property type="entry name" value="NAD(P)-bd_dom_sf"/>
</dbReference>
<evidence type="ECO:0000256" key="4">
    <source>
        <dbReference type="ARBA" id="ARBA00022603"/>
    </source>
</evidence>
<dbReference type="GO" id="GO:0032259">
    <property type="term" value="P:methylation"/>
    <property type="evidence" value="ECO:0007669"/>
    <property type="project" value="UniProtKB-KW"/>
</dbReference>
<comment type="similarity">
    <text evidence="2 14">Belongs to the precorrin methyltransferase family.</text>
</comment>
<dbReference type="NCBIfam" id="NF004790">
    <property type="entry name" value="PRK06136.1"/>
    <property type="match status" value="1"/>
</dbReference>
<keyword evidence="7 17" id="KW-0560">Oxidoreductase</keyword>
<dbReference type="InterPro" id="IPR014777">
    <property type="entry name" value="4pyrrole_Mease_sub1"/>
</dbReference>
<evidence type="ECO:0000256" key="2">
    <source>
        <dbReference type="ARBA" id="ARBA00005879"/>
    </source>
</evidence>
<evidence type="ECO:0000256" key="7">
    <source>
        <dbReference type="ARBA" id="ARBA00023002"/>
    </source>
</evidence>
<keyword evidence="18" id="KW-1185">Reference proteome</keyword>
<evidence type="ECO:0000256" key="1">
    <source>
        <dbReference type="ARBA" id="ARBA00005010"/>
    </source>
</evidence>
<dbReference type="InterPro" id="IPR035996">
    <property type="entry name" value="4pyrrol_Methylase_sf"/>
</dbReference>
<dbReference type="InterPro" id="IPR019478">
    <property type="entry name" value="Sirohaem_synthase_dimer_dom"/>
</dbReference>
<keyword evidence="10" id="KW-0627">Porphyrin biosynthesis</keyword>
<evidence type="ECO:0000256" key="6">
    <source>
        <dbReference type="ARBA" id="ARBA00022691"/>
    </source>
</evidence>
<dbReference type="GO" id="GO:0051266">
    <property type="term" value="F:sirohydrochlorin ferrochelatase activity"/>
    <property type="evidence" value="ECO:0007669"/>
    <property type="project" value="UniProtKB-EC"/>
</dbReference>
<evidence type="ECO:0000256" key="13">
    <source>
        <dbReference type="ARBA" id="ARBA00047561"/>
    </source>
</evidence>
<dbReference type="InterPro" id="IPR012409">
    <property type="entry name" value="Sirohaem_synth"/>
</dbReference>
<keyword evidence="11" id="KW-0511">Multifunctional enzyme</keyword>
<dbReference type="NCBIfam" id="TIGR01469">
    <property type="entry name" value="cobA_cysG_Cterm"/>
    <property type="match status" value="1"/>
</dbReference>
<dbReference type="Gene3D" id="3.40.1010.10">
    <property type="entry name" value="Cobalt-precorrin-4 Transmethylase, Domain 1"/>
    <property type="match status" value="1"/>
</dbReference>
<dbReference type="PROSITE" id="PS00839">
    <property type="entry name" value="SUMT_1"/>
    <property type="match status" value="1"/>
</dbReference>
<dbReference type="Gene3D" id="3.30.160.110">
    <property type="entry name" value="Siroheme synthase, domain 2"/>
    <property type="match status" value="1"/>
</dbReference>
<keyword evidence="6" id="KW-0949">S-adenosyl-L-methionine</keyword>
<evidence type="ECO:0000313" key="17">
    <source>
        <dbReference type="EMBL" id="MCW1930729.1"/>
    </source>
</evidence>
<dbReference type="NCBIfam" id="TIGR01470">
    <property type="entry name" value="cysG_Nterm"/>
    <property type="match status" value="1"/>
</dbReference>
<dbReference type="InterPro" id="IPR014776">
    <property type="entry name" value="4pyrrole_Mease_sub2"/>
</dbReference>
<keyword evidence="4 14" id="KW-0489">Methyltransferase</keyword>
<dbReference type="InterPro" id="IPR006366">
    <property type="entry name" value="CobA/CysG_C"/>
</dbReference>
<evidence type="ECO:0000259" key="16">
    <source>
        <dbReference type="Pfam" id="PF10414"/>
    </source>
</evidence>
<evidence type="ECO:0000256" key="5">
    <source>
        <dbReference type="ARBA" id="ARBA00022679"/>
    </source>
</evidence>
<dbReference type="EMBL" id="JAPDFL010000001">
    <property type="protein sequence ID" value="MCW1930729.1"/>
    <property type="molecule type" value="Genomic_DNA"/>
</dbReference>
<dbReference type="EC" id="4.99.1.4" evidence="17"/>
<dbReference type="PANTHER" id="PTHR45790">
    <property type="entry name" value="SIROHEME SYNTHASE-RELATED"/>
    <property type="match status" value="1"/>
</dbReference>
<keyword evidence="3" id="KW-0169">Cobalamin biosynthesis</keyword>
<evidence type="ECO:0000256" key="14">
    <source>
        <dbReference type="RuleBase" id="RU003960"/>
    </source>
</evidence>
<dbReference type="Pfam" id="PF10414">
    <property type="entry name" value="CysG_dimeriser"/>
    <property type="match status" value="1"/>
</dbReference>
<evidence type="ECO:0000256" key="3">
    <source>
        <dbReference type="ARBA" id="ARBA00022573"/>
    </source>
</evidence>
<dbReference type="InterPro" id="IPR003043">
    <property type="entry name" value="Uropor_MeTrfase_CS"/>
</dbReference>
<dbReference type="SUPFAM" id="SSF53790">
    <property type="entry name" value="Tetrapyrrole methylase"/>
    <property type="match status" value="1"/>
</dbReference>